<evidence type="ECO:0000256" key="4">
    <source>
        <dbReference type="ARBA" id="ARBA00023219"/>
    </source>
</evidence>
<dbReference type="KEGG" id="vg:1261708"/>
<evidence type="ECO:0000313" key="7">
    <source>
        <dbReference type="Proteomes" id="UP000001155"/>
    </source>
</evidence>
<evidence type="ECO:0000256" key="3">
    <source>
        <dbReference type="ARBA" id="ARBA00022840"/>
    </source>
</evidence>
<dbReference type="PIR" id="T12725">
    <property type="entry name" value="T12725"/>
</dbReference>
<dbReference type="InterPro" id="IPR035421">
    <property type="entry name" value="Terminase_6C"/>
</dbReference>
<keyword evidence="3" id="KW-0067">ATP-binding</keyword>
<sequence length="468" mass="54398">MRVWMKAWMMKRLKVKVADWKKKLKESENIRSILQGLSDRELKLFYSTIILNPYIPVNPFHKQIKFLLSDEREVLYGGAAGGGKSVALLMGALQYVHYSDYAALILRRTYPELSQEGGLIDMANDWLGGTDAEWNEQKKRWTFPSGAALQFGHMEHEKDRYRYQGSSYHYIAFDELTEFMETQYRFMFRSLRKEVNDHIPLRVRATSNPGGIGHEWVKTRFITGEKTFIPSTWRENPYLNRDEYEEALNMLDHVTRRQLKDGDWDVTLQGGVFKREWFEVIDSPPNGLVMSVRYWDFAATKPDGANDPDYTVGLLLGVDKEDYYYVLDVRRFRESPGKVKSKVLRTAEEDGREVIIAKEEEPGSSGKIVTDYLRSLLQGYTFRADRVTGDKVTRALPVSSYAESGRIKVLRASWTRAFLDELEAFPMEGVHDDQVDAFSGAFNILSMEMRRKKKIYISGPLRRRRRHV</sequence>
<name>O80199_METM2</name>
<evidence type="ECO:0000313" key="6">
    <source>
        <dbReference type="EMBL" id="AAC27048.1"/>
    </source>
</evidence>
<dbReference type="RefSeq" id="NP_046964.1">
    <property type="nucleotide sequence ID" value="NC_001902.1"/>
</dbReference>
<keyword evidence="4" id="KW-0231">Viral genome packaging</keyword>
<keyword evidence="7" id="KW-1185">Reference proteome</keyword>
<keyword evidence="2" id="KW-0547">Nucleotide-binding</keyword>
<evidence type="ECO:0000256" key="1">
    <source>
        <dbReference type="ARBA" id="ARBA00022612"/>
    </source>
</evidence>
<dbReference type="EMBL" id="AF065411">
    <property type="protein sequence ID" value="AAC27048.1"/>
    <property type="molecule type" value="Genomic_DNA"/>
</dbReference>
<dbReference type="InterPro" id="IPR027417">
    <property type="entry name" value="P-loop_NTPase"/>
</dbReference>
<dbReference type="Proteomes" id="UP000001155">
    <property type="component" value="Segment"/>
</dbReference>
<dbReference type="NCBIfam" id="TIGR01630">
    <property type="entry name" value="psiM2_ORF9"/>
    <property type="match status" value="1"/>
</dbReference>
<feature type="domain" description="Terminase large subunit gp17-like C-terminal" evidence="5">
    <location>
        <begin position="294"/>
        <end position="443"/>
    </location>
</feature>
<dbReference type="GeneID" id="1261708"/>
<dbReference type="Pfam" id="PF17289">
    <property type="entry name" value="Terminase_6C"/>
    <property type="match status" value="1"/>
</dbReference>
<dbReference type="Gene3D" id="3.40.50.300">
    <property type="entry name" value="P-loop containing nucleotide triphosphate hydrolases"/>
    <property type="match status" value="1"/>
</dbReference>
<organism evidence="6 7">
    <name type="scientific">Methanobacterium phage psiM2</name>
    <name type="common">PsiM2</name>
    <dbReference type="NCBI Taxonomy" id="77048"/>
    <lineage>
        <taxon>Viruses</taxon>
        <taxon>Duplodnaviria</taxon>
        <taxon>Heunggongvirae</taxon>
        <taxon>Uroviricota</taxon>
        <taxon>Caudoviricetes</taxon>
        <taxon>Methanobavirales</taxon>
        <taxon>Leisingerviridae</taxon>
        <taxon>Psimunavirus</taxon>
        <taxon>Psimunavirus limi</taxon>
        <taxon>Psimunavirus psiM2</taxon>
    </lineage>
</organism>
<dbReference type="GO" id="GO:0005524">
    <property type="term" value="F:ATP binding"/>
    <property type="evidence" value="ECO:0007669"/>
    <property type="project" value="UniProtKB-KW"/>
</dbReference>
<keyword evidence="1" id="KW-1188">Viral release from host cell</keyword>
<proteinExistence type="predicted"/>
<protein>
    <submittedName>
        <fullName evidence="6">Large terminase subunit</fullName>
    </submittedName>
</protein>
<evidence type="ECO:0000256" key="2">
    <source>
        <dbReference type="ARBA" id="ARBA00022741"/>
    </source>
</evidence>
<dbReference type="Pfam" id="PF03237">
    <property type="entry name" value="Terminase_6N"/>
    <property type="match status" value="1"/>
</dbReference>
<evidence type="ECO:0000259" key="5">
    <source>
        <dbReference type="Pfam" id="PF17289"/>
    </source>
</evidence>
<dbReference type="InterPro" id="IPR006517">
    <property type="entry name" value="Phage_terminase_lsu-like_C"/>
</dbReference>
<dbReference type="OrthoDB" id="2120at10239"/>
<accession>O80199</accession>
<reference evidence="6 7" key="1">
    <citation type="journal article" date="1998" name="Mol. Microbiol.">
        <title>Molecular analysis of Methanobacterium phage psiM2.</title>
        <authorList>
            <person name="Pfister P."/>
            <person name="Wasserfallen A."/>
            <person name="Stettler R."/>
            <person name="Leisinger T."/>
        </authorList>
    </citation>
    <scope>NUCLEOTIDE SEQUENCE</scope>
</reference>